<evidence type="ECO:0000313" key="1">
    <source>
        <dbReference type="EMBL" id="KKM75117.1"/>
    </source>
</evidence>
<dbReference type="AlphaFoldDB" id="A0A0F9N0U1"/>
<reference evidence="1" key="1">
    <citation type="journal article" date="2015" name="Nature">
        <title>Complex archaea that bridge the gap between prokaryotes and eukaryotes.</title>
        <authorList>
            <person name="Spang A."/>
            <person name="Saw J.H."/>
            <person name="Jorgensen S.L."/>
            <person name="Zaremba-Niedzwiedzka K."/>
            <person name="Martijn J."/>
            <person name="Lind A.E."/>
            <person name="van Eijk R."/>
            <person name="Schleper C."/>
            <person name="Guy L."/>
            <person name="Ettema T.J."/>
        </authorList>
    </citation>
    <scope>NUCLEOTIDE SEQUENCE</scope>
</reference>
<gene>
    <name evidence="1" type="ORF">LCGC14_1393430</name>
</gene>
<dbReference type="EMBL" id="LAZR01009029">
    <property type="protein sequence ID" value="KKM75117.1"/>
    <property type="molecule type" value="Genomic_DNA"/>
</dbReference>
<name>A0A0F9N0U1_9ZZZZ</name>
<comment type="caution">
    <text evidence="1">The sequence shown here is derived from an EMBL/GenBank/DDBJ whole genome shotgun (WGS) entry which is preliminary data.</text>
</comment>
<protein>
    <submittedName>
        <fullName evidence="1">Uncharacterized protein</fullName>
    </submittedName>
</protein>
<proteinExistence type="predicted"/>
<organism evidence="1">
    <name type="scientific">marine sediment metagenome</name>
    <dbReference type="NCBI Taxonomy" id="412755"/>
    <lineage>
        <taxon>unclassified sequences</taxon>
        <taxon>metagenomes</taxon>
        <taxon>ecological metagenomes</taxon>
    </lineage>
</organism>
<sequence>MDKFWMVHGGIGARPIVRHNSFEDAKQEATRLALLHPGSDFTVLESVGYCLKSDVTWVQLPSSQIND</sequence>
<accession>A0A0F9N0U1</accession>